<organism evidence="1 2">
    <name type="scientific">Testicularia cyperi</name>
    <dbReference type="NCBI Taxonomy" id="1882483"/>
    <lineage>
        <taxon>Eukaryota</taxon>
        <taxon>Fungi</taxon>
        <taxon>Dikarya</taxon>
        <taxon>Basidiomycota</taxon>
        <taxon>Ustilaginomycotina</taxon>
        <taxon>Ustilaginomycetes</taxon>
        <taxon>Ustilaginales</taxon>
        <taxon>Anthracoideaceae</taxon>
        <taxon>Testicularia</taxon>
    </lineage>
</organism>
<reference evidence="1 2" key="1">
    <citation type="journal article" date="2018" name="Mol. Biol. Evol.">
        <title>Broad Genomic Sampling Reveals a Smut Pathogenic Ancestry of the Fungal Clade Ustilaginomycotina.</title>
        <authorList>
            <person name="Kijpornyongpan T."/>
            <person name="Mondo S.J."/>
            <person name="Barry K."/>
            <person name="Sandor L."/>
            <person name="Lee J."/>
            <person name="Lipzen A."/>
            <person name="Pangilinan J."/>
            <person name="LaButti K."/>
            <person name="Hainaut M."/>
            <person name="Henrissat B."/>
            <person name="Grigoriev I.V."/>
            <person name="Spatafora J.W."/>
            <person name="Aime M.C."/>
        </authorList>
    </citation>
    <scope>NUCLEOTIDE SEQUENCE [LARGE SCALE GENOMIC DNA]</scope>
    <source>
        <strain evidence="1 2">MCA 3645</strain>
    </source>
</reference>
<dbReference type="InterPro" id="IPR029058">
    <property type="entry name" value="AB_hydrolase_fold"/>
</dbReference>
<dbReference type="Proteomes" id="UP000246740">
    <property type="component" value="Unassembled WGS sequence"/>
</dbReference>
<evidence type="ECO:0000313" key="2">
    <source>
        <dbReference type="Proteomes" id="UP000246740"/>
    </source>
</evidence>
<protein>
    <recommendedName>
        <fullName evidence="3">Alpha/beta-hydrolase</fullName>
    </recommendedName>
</protein>
<accession>A0A317XFP6</accession>
<dbReference type="InParanoid" id="A0A317XFP6"/>
<sequence length="304" mass="33499">MSHDKPLDSTWDDPLPHALTRVRTYLGPPCRECDVAIIAIHGRGDNARDFCDVFVPHLRQFFKSTLEGEVDEDDLTPFQTAREDARLTIRALEAQDAAWFLGHKSQIGSDIAFQGPYIYGSLQKLRSEIEFLNSRGIPNHKIILVGYSQGAIMINTYLIKALEQIASSKSKPAALQVTDQLPIPAKFLAWAGTTFSFGTHFPIKAWPYLEAATSDADSKPSTNQTEEIGFSVESHQQCGLSDRYFTQQEIEDVAAKIANASSKAFGPDEAGIKVSLAMEPGIHAVLPGMIARLIQMIQDVLAQP</sequence>
<dbReference type="SUPFAM" id="SSF53474">
    <property type="entry name" value="alpha/beta-Hydrolases"/>
    <property type="match status" value="1"/>
</dbReference>
<name>A0A317XFP6_9BASI</name>
<proteinExistence type="predicted"/>
<evidence type="ECO:0008006" key="3">
    <source>
        <dbReference type="Google" id="ProtNLM"/>
    </source>
</evidence>
<gene>
    <name evidence="1" type="ORF">BCV70DRAFT_203061</name>
</gene>
<dbReference type="Gene3D" id="3.40.50.1820">
    <property type="entry name" value="alpha/beta hydrolase"/>
    <property type="match status" value="1"/>
</dbReference>
<evidence type="ECO:0000313" key="1">
    <source>
        <dbReference type="EMBL" id="PWY97226.1"/>
    </source>
</evidence>
<dbReference type="AlphaFoldDB" id="A0A317XFP6"/>
<dbReference type="EMBL" id="KZ819214">
    <property type="protein sequence ID" value="PWY97226.1"/>
    <property type="molecule type" value="Genomic_DNA"/>
</dbReference>
<dbReference type="OrthoDB" id="2556073at2759"/>
<keyword evidence="2" id="KW-1185">Reference proteome</keyword>